<feature type="coiled-coil region" evidence="6">
    <location>
        <begin position="282"/>
        <end position="313"/>
    </location>
</feature>
<dbReference type="PRINTS" id="PR01590">
    <property type="entry name" value="HTHFIS"/>
</dbReference>
<dbReference type="GO" id="GO:0043565">
    <property type="term" value="F:sequence-specific DNA binding"/>
    <property type="evidence" value="ECO:0007669"/>
    <property type="project" value="InterPro"/>
</dbReference>
<dbReference type="GO" id="GO:0006355">
    <property type="term" value="P:regulation of DNA-templated transcription"/>
    <property type="evidence" value="ECO:0007669"/>
    <property type="project" value="InterPro"/>
</dbReference>
<evidence type="ECO:0000259" key="7">
    <source>
        <dbReference type="PROSITE" id="PS50045"/>
    </source>
</evidence>
<dbReference type="PROSITE" id="PS00676">
    <property type="entry name" value="SIGMA54_INTERACT_2"/>
    <property type="match status" value="1"/>
</dbReference>
<evidence type="ECO:0000256" key="5">
    <source>
        <dbReference type="ARBA" id="ARBA00023163"/>
    </source>
</evidence>
<gene>
    <name evidence="10" type="ORF">KME65_00070</name>
</gene>
<evidence type="ECO:0000313" key="10">
    <source>
        <dbReference type="EMBL" id="MBT2987333.1"/>
    </source>
</evidence>
<dbReference type="SMART" id="SM00382">
    <property type="entry name" value="AAA"/>
    <property type="match status" value="1"/>
</dbReference>
<keyword evidence="5" id="KW-0804">Transcription</keyword>
<dbReference type="EMBL" id="JAHHGM010000001">
    <property type="protein sequence ID" value="MBT2987333.1"/>
    <property type="molecule type" value="Genomic_DNA"/>
</dbReference>
<dbReference type="InterPro" id="IPR000700">
    <property type="entry name" value="PAS-assoc_C"/>
</dbReference>
<keyword evidence="2" id="KW-0067">ATP-binding</keyword>
<dbReference type="InterPro" id="IPR058031">
    <property type="entry name" value="AAA_lid_NorR"/>
</dbReference>
<evidence type="ECO:0000256" key="1">
    <source>
        <dbReference type="ARBA" id="ARBA00022741"/>
    </source>
</evidence>
<feature type="domain" description="PAS" evidence="8">
    <location>
        <begin position="168"/>
        <end position="213"/>
    </location>
</feature>
<dbReference type="FunFam" id="3.40.50.300:FF:000006">
    <property type="entry name" value="DNA-binding transcriptional regulator NtrC"/>
    <property type="match status" value="1"/>
</dbReference>
<dbReference type="Gene3D" id="1.10.8.60">
    <property type="match status" value="1"/>
</dbReference>
<evidence type="ECO:0000259" key="9">
    <source>
        <dbReference type="PROSITE" id="PS50113"/>
    </source>
</evidence>
<dbReference type="SMART" id="SM00091">
    <property type="entry name" value="PAS"/>
    <property type="match status" value="2"/>
</dbReference>
<dbReference type="PROSITE" id="PS50045">
    <property type="entry name" value="SIGMA54_INTERACT_4"/>
    <property type="match status" value="1"/>
</dbReference>
<dbReference type="PANTHER" id="PTHR32071">
    <property type="entry name" value="TRANSCRIPTIONAL REGULATORY PROTEIN"/>
    <property type="match status" value="1"/>
</dbReference>
<dbReference type="SUPFAM" id="SSF52540">
    <property type="entry name" value="P-loop containing nucleoside triphosphate hydrolases"/>
    <property type="match status" value="1"/>
</dbReference>
<sequence>MNLSETALTSGRTLDAGEPMFHAFFDQHPTATVVFDPVENRMVNANSAAIDLLGFSMETLLQSKPSWIFNGGLSALIVFTQTVLVQGSCWTNELSCRTRKGREIPVECNARAVTQEGRVLLSVTLQDRDSVEGLRKQAEANDYVRRGLSEWRKFEQLFQEIERGNQLLLQAAGDGIYGVNADGITTFVNPAAERLLGYSAEELVGQNMHEMVHGRHPDGSHYPVTHCPIYAAFNDGAVHHVDDEVFWRKDGSVFPVEYTSTPIMEHGMLIGAVIIFRDISDRKEAEDNLRRALEQVKSLQHRLEEENAYLQEEIRTEHNYREIIGSSAAIRQVIQKIQQVAPTNSTTLITGESGTGKELIARAMHQSSERSERPLIRVNCAAIPRDLFESEFFGHVRGAFTGATRDRAGRFELANGGTLFLDEVGEIPLELQGKLLRVLQEGQYERIGEEKTRDVDVRIIAATNKDLAAEVVAKNFREDLYFRLQVFPIHLPPLRERPEDVPLLASHFLQTMCRKLNKRDIHLSQSDIRQLMNYHWSGNVRELENIIERAVIVTKTGRLRLDLPAPATPPPAASSPLMQPADENRMLLTESERVARDRMMIIQALEQSGGKVFGEGGAAELLGLKPTTLASRMKRLGIEKPKRRTRGDHP</sequence>
<dbReference type="GO" id="GO:0005524">
    <property type="term" value="F:ATP binding"/>
    <property type="evidence" value="ECO:0007669"/>
    <property type="project" value="UniProtKB-KW"/>
</dbReference>
<reference evidence="10 11" key="1">
    <citation type="submission" date="2021-05" db="EMBL/GenBank/DDBJ databases">
        <title>Genetic and Functional Diversity in Clade A Lucinid endosymbionts from the Bahamas.</title>
        <authorList>
            <person name="Giani N.M."/>
            <person name="Engel A.S."/>
            <person name="Campbell B.J."/>
        </authorList>
    </citation>
    <scope>NUCLEOTIDE SEQUENCE [LARGE SCALE GENOMIC DNA]</scope>
    <source>
        <strain evidence="10">LUC16012Gg_MoonRockCtena</strain>
    </source>
</reference>
<proteinExistence type="predicted"/>
<dbReference type="Pfam" id="PF13426">
    <property type="entry name" value="PAS_9"/>
    <property type="match status" value="2"/>
</dbReference>
<dbReference type="CDD" id="cd00009">
    <property type="entry name" value="AAA"/>
    <property type="match status" value="1"/>
</dbReference>
<organism evidence="10 11">
    <name type="scientific">Candidatus Thiodiazotropha taylori</name>
    <dbReference type="NCBI Taxonomy" id="2792791"/>
    <lineage>
        <taxon>Bacteria</taxon>
        <taxon>Pseudomonadati</taxon>
        <taxon>Pseudomonadota</taxon>
        <taxon>Gammaproteobacteria</taxon>
        <taxon>Chromatiales</taxon>
        <taxon>Sedimenticolaceae</taxon>
        <taxon>Candidatus Thiodiazotropha</taxon>
    </lineage>
</organism>
<dbReference type="Gene3D" id="3.30.450.20">
    <property type="entry name" value="PAS domain"/>
    <property type="match status" value="2"/>
</dbReference>
<dbReference type="InterPro" id="IPR003593">
    <property type="entry name" value="AAA+_ATPase"/>
</dbReference>
<protein>
    <submittedName>
        <fullName evidence="10">Sigma 54-interacting transcriptional regulator</fullName>
    </submittedName>
</protein>
<keyword evidence="3" id="KW-0805">Transcription regulation</keyword>
<dbReference type="PROSITE" id="PS50112">
    <property type="entry name" value="PAS"/>
    <property type="match status" value="1"/>
</dbReference>
<dbReference type="InterPro" id="IPR027417">
    <property type="entry name" value="P-loop_NTPase"/>
</dbReference>
<evidence type="ECO:0000256" key="2">
    <source>
        <dbReference type="ARBA" id="ARBA00022840"/>
    </source>
</evidence>
<evidence type="ECO:0000256" key="4">
    <source>
        <dbReference type="ARBA" id="ARBA00023125"/>
    </source>
</evidence>
<accession>A0A944QR34</accession>
<dbReference type="Proteomes" id="UP000770889">
    <property type="component" value="Unassembled WGS sequence"/>
</dbReference>
<dbReference type="Pfam" id="PF02954">
    <property type="entry name" value="HTH_8"/>
    <property type="match status" value="1"/>
</dbReference>
<dbReference type="Pfam" id="PF00158">
    <property type="entry name" value="Sigma54_activat"/>
    <property type="match status" value="1"/>
</dbReference>
<dbReference type="Pfam" id="PF25601">
    <property type="entry name" value="AAA_lid_14"/>
    <property type="match status" value="1"/>
</dbReference>
<dbReference type="SUPFAM" id="SSF55785">
    <property type="entry name" value="PYP-like sensor domain (PAS domain)"/>
    <property type="match status" value="2"/>
</dbReference>
<dbReference type="PROSITE" id="PS50113">
    <property type="entry name" value="PAC"/>
    <property type="match status" value="1"/>
</dbReference>
<keyword evidence="1" id="KW-0547">Nucleotide-binding</keyword>
<dbReference type="AlphaFoldDB" id="A0A944QR34"/>
<dbReference type="PANTHER" id="PTHR32071:SF117">
    <property type="entry name" value="PTS-DEPENDENT DIHYDROXYACETONE KINASE OPERON REGULATORY PROTEIN-RELATED"/>
    <property type="match status" value="1"/>
</dbReference>
<evidence type="ECO:0000256" key="6">
    <source>
        <dbReference type="SAM" id="Coils"/>
    </source>
</evidence>
<evidence type="ECO:0000313" key="11">
    <source>
        <dbReference type="Proteomes" id="UP000770889"/>
    </source>
</evidence>
<comment type="caution">
    <text evidence="10">The sequence shown here is derived from an EMBL/GenBank/DDBJ whole genome shotgun (WGS) entry which is preliminary data.</text>
</comment>
<name>A0A944QR34_9GAMM</name>
<dbReference type="CDD" id="cd00130">
    <property type="entry name" value="PAS"/>
    <property type="match status" value="1"/>
</dbReference>
<feature type="domain" description="PAC" evidence="9">
    <location>
        <begin position="239"/>
        <end position="291"/>
    </location>
</feature>
<dbReference type="Gene3D" id="3.40.50.300">
    <property type="entry name" value="P-loop containing nucleotide triphosphate hydrolases"/>
    <property type="match status" value="1"/>
</dbReference>
<evidence type="ECO:0000256" key="3">
    <source>
        <dbReference type="ARBA" id="ARBA00023015"/>
    </source>
</evidence>
<dbReference type="InterPro" id="IPR002197">
    <property type="entry name" value="HTH_Fis"/>
</dbReference>
<evidence type="ECO:0000259" key="8">
    <source>
        <dbReference type="PROSITE" id="PS50112"/>
    </source>
</evidence>
<dbReference type="InterPro" id="IPR035965">
    <property type="entry name" value="PAS-like_dom_sf"/>
</dbReference>
<dbReference type="NCBIfam" id="TIGR00229">
    <property type="entry name" value="sensory_box"/>
    <property type="match status" value="2"/>
</dbReference>
<dbReference type="InterPro" id="IPR001610">
    <property type="entry name" value="PAC"/>
</dbReference>
<feature type="domain" description="Sigma-54 factor interaction" evidence="7">
    <location>
        <begin position="323"/>
        <end position="552"/>
    </location>
</feature>
<keyword evidence="4" id="KW-0238">DNA-binding</keyword>
<dbReference type="SMART" id="SM00086">
    <property type="entry name" value="PAC"/>
    <property type="match status" value="2"/>
</dbReference>
<keyword evidence="6" id="KW-0175">Coiled coil</keyword>
<dbReference type="InterPro" id="IPR000014">
    <property type="entry name" value="PAS"/>
</dbReference>
<dbReference type="Gene3D" id="1.10.10.60">
    <property type="entry name" value="Homeodomain-like"/>
    <property type="match status" value="1"/>
</dbReference>
<dbReference type="InterPro" id="IPR025943">
    <property type="entry name" value="Sigma_54_int_dom_ATP-bd_2"/>
</dbReference>
<dbReference type="InterPro" id="IPR002078">
    <property type="entry name" value="Sigma_54_int"/>
</dbReference>